<dbReference type="Proteomes" id="UP000236738">
    <property type="component" value="Unassembled WGS sequence"/>
</dbReference>
<dbReference type="Gene3D" id="2.60.40.1120">
    <property type="entry name" value="Carboxypeptidase-like, regulatory domain"/>
    <property type="match status" value="1"/>
</dbReference>
<evidence type="ECO:0000313" key="3">
    <source>
        <dbReference type="Proteomes" id="UP000236738"/>
    </source>
</evidence>
<evidence type="ECO:0000313" key="2">
    <source>
        <dbReference type="EMBL" id="SEF77206.1"/>
    </source>
</evidence>
<dbReference type="SUPFAM" id="SSF56935">
    <property type="entry name" value="Porins"/>
    <property type="match status" value="1"/>
</dbReference>
<organism evidence="2 3">
    <name type="scientific">Halpernia humi</name>
    <dbReference type="NCBI Taxonomy" id="493375"/>
    <lineage>
        <taxon>Bacteria</taxon>
        <taxon>Pseudomonadati</taxon>
        <taxon>Bacteroidota</taxon>
        <taxon>Flavobacteriia</taxon>
        <taxon>Flavobacteriales</taxon>
        <taxon>Weeksellaceae</taxon>
        <taxon>Chryseobacterium group</taxon>
        <taxon>Halpernia</taxon>
    </lineage>
</organism>
<keyword evidence="3" id="KW-1185">Reference proteome</keyword>
<proteinExistence type="predicted"/>
<reference evidence="3" key="1">
    <citation type="submission" date="2016-10" db="EMBL/GenBank/DDBJ databases">
        <authorList>
            <person name="Varghese N."/>
            <person name="Submissions S."/>
        </authorList>
    </citation>
    <scope>NUCLEOTIDE SEQUENCE [LARGE SCALE GENOMIC DNA]</scope>
    <source>
        <strain evidence="3">DSM 21580</strain>
    </source>
</reference>
<dbReference type="OrthoDB" id="603275at2"/>
<feature type="chain" id="PRO_5009286414" evidence="1">
    <location>
        <begin position="21"/>
        <end position="881"/>
    </location>
</feature>
<protein>
    <submittedName>
        <fullName evidence="2">CarboxypepD_reg-like domain-containing protein</fullName>
    </submittedName>
</protein>
<evidence type="ECO:0000256" key="1">
    <source>
        <dbReference type="SAM" id="SignalP"/>
    </source>
</evidence>
<sequence>MKFNKCFIVFFLLIILKASAQIYFRGFVTDENKTPLNRARVFLKSDNETRYTFTDAKGFYQIKYENRLGNTALLIASSTGLKSDSISISLVDNKESYSTNFELTKSSVSIEEIKIEGKRKSIEIKKDTVVYNPENFIDGSEKTVEDLLKKLPGIKVNESGSLEFKGKTVTAVMLDGGDLFNSNYMIGTRSINPNIIDQVQAIDNWSDNPVLKSIGGENKVALNLKLKKDKTSFSSSLKAETDFYKRYNLGAYGLVVNKLVKTFATSNYNNVGVNKSPLDLSTNSLSFEDYQNTKYQAPFLIEKNSIDSRFGSEKAYRNQQWFTSSNSLLKIGSRANLKIIGSFVKDKILLNNISENFYNLNNENIYTKDDNAIVKKPLYITGNLEFRWHKSEKEYFEILSSVSALNENVTNNLISNSDRLYSTRKTFKNLFSKNELIYTLKLKKKNALQIRALYTYDNKPQDLFITPSLLIFPNNGSSPINLQAVEASKQHLGVDFILHHLFTEDHKIKVTVGFANENYMLRSTTRSDDSATFANFKNNISYKTNSAFLNLEYYLKTTDWNINFTQNSQILKQNLIDGFINSKNLFLNKTSLSVFRNIFSKTATFVSADISTIPISENYLFDDYILVSNRSIISNKYSLDYQTQENYNIGFTYNDSYTNQFKVIASVGYTKSRNGFIGKYLVDSNFDYTVSFRSPKPNETYNISLNVEKFVPFISSRFNLKANYYIFDYYSSINENELNKINSKIFQINLIQQFAFNIPLKIKNTLDFTSAVNQSEIRTKIKINSLSLKNELLYSFQSNVFVFKLTNEYYKPDFQQNTDFLFLNFNFNYGPKNSSFKYSLALNNILNVKYNYTKSVLDYSVSYRKTELLNRVFLIGVDLSL</sequence>
<dbReference type="AlphaFoldDB" id="A0A1H5UQA4"/>
<dbReference type="InterPro" id="IPR008969">
    <property type="entry name" value="CarboxyPept-like_regulatory"/>
</dbReference>
<gene>
    <name evidence="2" type="ORF">SAMN05421847_0874</name>
</gene>
<accession>A0A1H5UQA4</accession>
<dbReference type="Pfam" id="PF13715">
    <property type="entry name" value="CarbopepD_reg_2"/>
    <property type="match status" value="1"/>
</dbReference>
<dbReference type="EMBL" id="FNUS01000001">
    <property type="protein sequence ID" value="SEF77206.1"/>
    <property type="molecule type" value="Genomic_DNA"/>
</dbReference>
<dbReference type="SUPFAM" id="SSF49464">
    <property type="entry name" value="Carboxypeptidase regulatory domain-like"/>
    <property type="match status" value="1"/>
</dbReference>
<keyword evidence="1" id="KW-0732">Signal</keyword>
<feature type="signal peptide" evidence="1">
    <location>
        <begin position="1"/>
        <end position="20"/>
    </location>
</feature>
<name>A0A1H5UQA4_9FLAO</name>